<dbReference type="EMBL" id="JAZHXJ010000002">
    <property type="protein sequence ID" value="KAL1884262.1"/>
    <property type="molecule type" value="Genomic_DNA"/>
</dbReference>
<evidence type="ECO:0000256" key="1">
    <source>
        <dbReference type="ARBA" id="ARBA00004141"/>
    </source>
</evidence>
<evidence type="ECO:0000313" key="7">
    <source>
        <dbReference type="EMBL" id="KAL1884262.1"/>
    </source>
</evidence>
<name>A0ABR3Y913_9PEZI</name>
<evidence type="ECO:0000256" key="6">
    <source>
        <dbReference type="SAM" id="Phobius"/>
    </source>
</evidence>
<dbReference type="Gene3D" id="1.20.1260.100">
    <property type="entry name" value="TspO/MBR protein"/>
    <property type="match status" value="1"/>
</dbReference>
<keyword evidence="5 6" id="KW-0472">Membrane</keyword>
<comment type="caution">
    <text evidence="7">The sequence shown here is derived from an EMBL/GenBank/DDBJ whole genome shotgun (WGS) entry which is preliminary data.</text>
</comment>
<feature type="transmembrane region" description="Helical" evidence="6">
    <location>
        <begin position="149"/>
        <end position="174"/>
    </location>
</feature>
<evidence type="ECO:0000256" key="2">
    <source>
        <dbReference type="ARBA" id="ARBA00007524"/>
    </source>
</evidence>
<feature type="transmembrane region" description="Helical" evidence="6">
    <location>
        <begin position="99"/>
        <end position="119"/>
    </location>
</feature>
<evidence type="ECO:0000256" key="5">
    <source>
        <dbReference type="ARBA" id="ARBA00023136"/>
    </source>
</evidence>
<organism evidence="7 8">
    <name type="scientific">Phialemonium thermophilum</name>
    <dbReference type="NCBI Taxonomy" id="223376"/>
    <lineage>
        <taxon>Eukaryota</taxon>
        <taxon>Fungi</taxon>
        <taxon>Dikarya</taxon>
        <taxon>Ascomycota</taxon>
        <taxon>Pezizomycotina</taxon>
        <taxon>Sordariomycetes</taxon>
        <taxon>Sordariomycetidae</taxon>
        <taxon>Cephalothecales</taxon>
        <taxon>Cephalothecaceae</taxon>
        <taxon>Phialemonium</taxon>
    </lineage>
</organism>
<evidence type="ECO:0000256" key="3">
    <source>
        <dbReference type="ARBA" id="ARBA00022692"/>
    </source>
</evidence>
<dbReference type="InterPro" id="IPR004307">
    <property type="entry name" value="TspO_MBR"/>
</dbReference>
<feature type="transmembrane region" description="Helical" evidence="6">
    <location>
        <begin position="126"/>
        <end position="143"/>
    </location>
</feature>
<comment type="subcellular location">
    <subcellularLocation>
        <location evidence="1">Membrane</location>
        <topology evidence="1">Multi-pass membrane protein</topology>
    </subcellularLocation>
</comment>
<dbReference type="PIRSF" id="PIRSF005859">
    <property type="entry name" value="PBR"/>
    <property type="match status" value="1"/>
</dbReference>
<feature type="transmembrane region" description="Helical" evidence="6">
    <location>
        <begin position="58"/>
        <end position="79"/>
    </location>
</feature>
<keyword evidence="4 6" id="KW-1133">Transmembrane helix</keyword>
<evidence type="ECO:0000313" key="8">
    <source>
        <dbReference type="Proteomes" id="UP001586593"/>
    </source>
</evidence>
<reference evidence="7 8" key="1">
    <citation type="journal article" date="2024" name="Commun. Biol.">
        <title>Comparative genomic analysis of thermophilic fungi reveals convergent evolutionary adaptations and gene losses.</title>
        <authorList>
            <person name="Steindorff A.S."/>
            <person name="Aguilar-Pontes M.V."/>
            <person name="Robinson A.J."/>
            <person name="Andreopoulos B."/>
            <person name="LaButti K."/>
            <person name="Kuo A."/>
            <person name="Mondo S."/>
            <person name="Riley R."/>
            <person name="Otillar R."/>
            <person name="Haridas S."/>
            <person name="Lipzen A."/>
            <person name="Grimwood J."/>
            <person name="Schmutz J."/>
            <person name="Clum A."/>
            <person name="Reid I.D."/>
            <person name="Moisan M.C."/>
            <person name="Butler G."/>
            <person name="Nguyen T.T.M."/>
            <person name="Dewar K."/>
            <person name="Conant G."/>
            <person name="Drula E."/>
            <person name="Henrissat B."/>
            <person name="Hansel C."/>
            <person name="Singer S."/>
            <person name="Hutchinson M.I."/>
            <person name="de Vries R.P."/>
            <person name="Natvig D.O."/>
            <person name="Powell A.J."/>
            <person name="Tsang A."/>
            <person name="Grigoriev I.V."/>
        </authorList>
    </citation>
    <scope>NUCLEOTIDE SEQUENCE [LARGE SCALE GENOMIC DNA]</scope>
    <source>
        <strain evidence="7 8">ATCC 24622</strain>
    </source>
</reference>
<proteinExistence type="inferred from homology"/>
<keyword evidence="3 6" id="KW-0812">Transmembrane</keyword>
<dbReference type="Pfam" id="PF03073">
    <property type="entry name" value="TspO_MBR"/>
    <property type="match status" value="1"/>
</dbReference>
<accession>A0ABR3Y913</accession>
<protein>
    <recommendedName>
        <fullName evidence="9">TspO/MBR-related protein</fullName>
    </recommendedName>
</protein>
<evidence type="ECO:0000256" key="4">
    <source>
        <dbReference type="ARBA" id="ARBA00022989"/>
    </source>
</evidence>
<dbReference type="Proteomes" id="UP001586593">
    <property type="component" value="Unassembled WGS sequence"/>
</dbReference>
<gene>
    <name evidence="7" type="ORF">VTK73DRAFT_3246</name>
</gene>
<comment type="similarity">
    <text evidence="2">Belongs to the TspO/BZRP family.</text>
</comment>
<dbReference type="CDD" id="cd15904">
    <property type="entry name" value="TSPO_MBR"/>
    <property type="match status" value="1"/>
</dbReference>
<dbReference type="PANTHER" id="PTHR10057">
    <property type="entry name" value="PERIPHERAL-TYPE BENZODIAZEPINE RECEPTOR"/>
    <property type="match status" value="1"/>
</dbReference>
<keyword evidence="8" id="KW-1185">Reference proteome</keyword>
<evidence type="ECO:0008006" key="9">
    <source>
        <dbReference type="Google" id="ProtNLM"/>
    </source>
</evidence>
<dbReference type="PANTHER" id="PTHR10057:SF0">
    <property type="entry name" value="TRANSLOCATOR PROTEIN"/>
    <property type="match status" value="1"/>
</dbReference>
<dbReference type="InterPro" id="IPR038330">
    <property type="entry name" value="TspO/MBR-related_sf"/>
</dbReference>
<feature type="transmembrane region" description="Helical" evidence="6">
    <location>
        <begin position="20"/>
        <end position="37"/>
    </location>
</feature>
<sequence>MTTYIPHLTLPQAVFDNPAVSIALPIAFGAAVGFGTTPTETQKSQLALRQPPYRPPPAAFPVVWTALYGLTGYAAYRAVHYGTSPLRSAETIRLARHGATLYTIQLGLNLAFMPLFYAFRRPVEASIDLVALLGLNSYLIYVWSSVDRVASWCLAPYLGWLGFATYLSVGTGYLNKWNFNSKQIPKDEEQV</sequence>